<dbReference type="Pfam" id="PF07690">
    <property type="entry name" value="MFS_1"/>
    <property type="match status" value="1"/>
</dbReference>
<dbReference type="InterPro" id="IPR036259">
    <property type="entry name" value="MFS_trans_sf"/>
</dbReference>
<dbReference type="Gene3D" id="1.20.1250.20">
    <property type="entry name" value="MFS general substrate transporter like domains"/>
    <property type="match status" value="1"/>
</dbReference>
<proteinExistence type="predicted"/>
<dbReference type="AlphaFoldDB" id="A0A9D2M5E6"/>
<dbReference type="PANTHER" id="PTHR23530">
    <property type="entry name" value="TRANSPORT PROTEIN-RELATED"/>
    <property type="match status" value="1"/>
</dbReference>
<evidence type="ECO:0000313" key="4">
    <source>
        <dbReference type="Proteomes" id="UP000886803"/>
    </source>
</evidence>
<feature type="transmembrane region" description="Helical" evidence="2">
    <location>
        <begin position="85"/>
        <end position="109"/>
    </location>
</feature>
<dbReference type="InterPro" id="IPR011701">
    <property type="entry name" value="MFS"/>
</dbReference>
<evidence type="ECO:0000256" key="1">
    <source>
        <dbReference type="ARBA" id="ARBA00004651"/>
    </source>
</evidence>
<feature type="transmembrane region" description="Helical" evidence="2">
    <location>
        <begin position="20"/>
        <end position="41"/>
    </location>
</feature>
<feature type="transmembrane region" description="Helical" evidence="2">
    <location>
        <begin position="383"/>
        <end position="406"/>
    </location>
</feature>
<accession>A0A9D2M5E6</accession>
<organism evidence="3 4">
    <name type="scientific">Candidatus Gemmiger avicola</name>
    <dbReference type="NCBI Taxonomy" id="2838605"/>
    <lineage>
        <taxon>Bacteria</taxon>
        <taxon>Bacillati</taxon>
        <taxon>Bacillota</taxon>
        <taxon>Clostridia</taxon>
        <taxon>Eubacteriales</taxon>
        <taxon>Gemmiger</taxon>
    </lineage>
</organism>
<feature type="transmembrane region" description="Helical" evidence="2">
    <location>
        <begin position="261"/>
        <end position="283"/>
    </location>
</feature>
<name>A0A9D2M5E6_9FIRM</name>
<feature type="transmembrane region" description="Helical" evidence="2">
    <location>
        <begin position="237"/>
        <end position="255"/>
    </location>
</feature>
<evidence type="ECO:0000256" key="2">
    <source>
        <dbReference type="SAM" id="Phobius"/>
    </source>
</evidence>
<dbReference type="InterPro" id="IPR053160">
    <property type="entry name" value="MFS_DHA3_Transporter"/>
</dbReference>
<reference evidence="3" key="2">
    <citation type="submission" date="2021-04" db="EMBL/GenBank/DDBJ databases">
        <authorList>
            <person name="Gilroy R."/>
        </authorList>
    </citation>
    <scope>NUCLEOTIDE SEQUENCE</scope>
    <source>
        <strain evidence="3">ChiBcec8-13705</strain>
    </source>
</reference>
<dbReference type="PANTHER" id="PTHR23530:SF1">
    <property type="entry name" value="PERMEASE, MAJOR FACILITATOR SUPERFAMILY-RELATED"/>
    <property type="match status" value="1"/>
</dbReference>
<dbReference type="GO" id="GO:0022857">
    <property type="term" value="F:transmembrane transporter activity"/>
    <property type="evidence" value="ECO:0007669"/>
    <property type="project" value="InterPro"/>
</dbReference>
<dbReference type="SUPFAM" id="SSF103473">
    <property type="entry name" value="MFS general substrate transporter"/>
    <property type="match status" value="1"/>
</dbReference>
<feature type="transmembrane region" description="Helical" evidence="2">
    <location>
        <begin position="295"/>
        <end position="314"/>
    </location>
</feature>
<keyword evidence="2" id="KW-0812">Transmembrane</keyword>
<keyword evidence="2" id="KW-1133">Transmembrane helix</keyword>
<gene>
    <name evidence="3" type="ORF">H9945_04660</name>
</gene>
<dbReference type="CDD" id="cd06174">
    <property type="entry name" value="MFS"/>
    <property type="match status" value="1"/>
</dbReference>
<dbReference type="EMBL" id="DWYG01000067">
    <property type="protein sequence ID" value="HJB41771.1"/>
    <property type="molecule type" value="Genomic_DNA"/>
</dbReference>
<comment type="caution">
    <text evidence="3">The sequence shown here is derived from an EMBL/GenBank/DDBJ whole genome shotgun (WGS) entry which is preliminary data.</text>
</comment>
<comment type="subcellular location">
    <subcellularLocation>
        <location evidence="1">Cell membrane</location>
        <topology evidence="1">Multi-pass membrane protein</topology>
    </subcellularLocation>
</comment>
<dbReference type="PROSITE" id="PS51257">
    <property type="entry name" value="PROKAR_LIPOPROTEIN"/>
    <property type="match status" value="1"/>
</dbReference>
<sequence>MKQKTTPARFPLRRQLAGLYGYGLTSCIDITTAVWVALLAARGYSLWQIGLAEGVHHIVSLAAEIPSGMAADLLGRRRTLAASGLMAALSGLLMAFEQGFGFVLASMALSALSYNLISGTFEALSYDSLCAAGRTELYPTVQTRCALLQSVGSILGHLASLLTAVLPFRAYYLIDVGLSGLRSLAAGSLREPVVTETQAAREAAETRALLATLPRRLRAHVRETVRFLLGSPATTRLIFANAVISLPCYLTLMFLQQRLSAAGLPTALLGLIVCLFELGRPVGSWLSLRVRPRRLVGLYAACAALGGLCTVAAGLAPLPLAVLAGAGFAGCEMLWTLCSERRLNDSFPSDQRATLVSVNSMVYSLLMIPVSPLTGLAGDLTGAPGAGLALLGGGVLAAGIAARCWAKRPH</sequence>
<protein>
    <submittedName>
        <fullName evidence="3">MFS transporter</fullName>
    </submittedName>
</protein>
<dbReference type="GO" id="GO:0005886">
    <property type="term" value="C:plasma membrane"/>
    <property type="evidence" value="ECO:0007669"/>
    <property type="project" value="UniProtKB-SubCell"/>
</dbReference>
<keyword evidence="2" id="KW-0472">Membrane</keyword>
<evidence type="ECO:0000313" key="3">
    <source>
        <dbReference type="EMBL" id="HJB41771.1"/>
    </source>
</evidence>
<reference evidence="3" key="1">
    <citation type="journal article" date="2021" name="PeerJ">
        <title>Extensive microbial diversity within the chicken gut microbiome revealed by metagenomics and culture.</title>
        <authorList>
            <person name="Gilroy R."/>
            <person name="Ravi A."/>
            <person name="Getino M."/>
            <person name="Pursley I."/>
            <person name="Horton D.L."/>
            <person name="Alikhan N.F."/>
            <person name="Baker D."/>
            <person name="Gharbi K."/>
            <person name="Hall N."/>
            <person name="Watson M."/>
            <person name="Adriaenssens E.M."/>
            <person name="Foster-Nyarko E."/>
            <person name="Jarju S."/>
            <person name="Secka A."/>
            <person name="Antonio M."/>
            <person name="Oren A."/>
            <person name="Chaudhuri R.R."/>
            <person name="La Ragione R."/>
            <person name="Hildebrand F."/>
            <person name="Pallen M.J."/>
        </authorList>
    </citation>
    <scope>NUCLEOTIDE SEQUENCE</scope>
    <source>
        <strain evidence="3">ChiBcec8-13705</strain>
    </source>
</reference>
<dbReference type="Proteomes" id="UP000886803">
    <property type="component" value="Unassembled WGS sequence"/>
</dbReference>